<accession>A0A158KPB5</accession>
<proteinExistence type="predicted"/>
<gene>
    <name evidence="2" type="ORF">AWB67_06280</name>
</gene>
<keyword evidence="3" id="KW-1185">Reference proteome</keyword>
<dbReference type="AlphaFoldDB" id="A0A158KPB5"/>
<organism evidence="2 3">
    <name type="scientific">Caballeronia terrestris</name>
    <dbReference type="NCBI Taxonomy" id="1226301"/>
    <lineage>
        <taxon>Bacteria</taxon>
        <taxon>Pseudomonadati</taxon>
        <taxon>Pseudomonadota</taxon>
        <taxon>Betaproteobacteria</taxon>
        <taxon>Burkholderiales</taxon>
        <taxon>Burkholderiaceae</taxon>
        <taxon>Caballeronia</taxon>
    </lineage>
</organism>
<dbReference type="EMBL" id="FCOL02000087">
    <property type="protein sequence ID" value="SAL82988.1"/>
    <property type="molecule type" value="Genomic_DNA"/>
</dbReference>
<protein>
    <submittedName>
        <fullName evidence="2">Uncharacterized protein</fullName>
    </submittedName>
</protein>
<evidence type="ECO:0000313" key="2">
    <source>
        <dbReference type="EMBL" id="SAL82988.1"/>
    </source>
</evidence>
<evidence type="ECO:0000313" key="3">
    <source>
        <dbReference type="Proteomes" id="UP000054925"/>
    </source>
</evidence>
<dbReference type="Proteomes" id="UP000054925">
    <property type="component" value="Unassembled WGS sequence"/>
</dbReference>
<feature type="compositionally biased region" description="Acidic residues" evidence="1">
    <location>
        <begin position="8"/>
        <end position="18"/>
    </location>
</feature>
<name>A0A158KPB5_9BURK</name>
<evidence type="ECO:0000256" key="1">
    <source>
        <dbReference type="SAM" id="MobiDB-lite"/>
    </source>
</evidence>
<reference evidence="2" key="1">
    <citation type="submission" date="2016-01" db="EMBL/GenBank/DDBJ databases">
        <authorList>
            <person name="Peeters C."/>
        </authorList>
    </citation>
    <scope>NUCLEOTIDE SEQUENCE [LARGE SCALE GENOMIC DNA]</scope>
    <source>
        <strain evidence="2">LMG 22937</strain>
    </source>
</reference>
<feature type="region of interest" description="Disordered" evidence="1">
    <location>
        <begin position="1"/>
        <end position="25"/>
    </location>
</feature>
<comment type="caution">
    <text evidence="2">The sequence shown here is derived from an EMBL/GenBank/DDBJ whole genome shotgun (WGS) entry which is preliminary data.</text>
</comment>
<sequence length="36" mass="4014">MSVGFDLTEADDQADESGDGGSRRLHCEQMMQRILD</sequence>